<comment type="caution">
    <text evidence="1">The sequence shown here is derived from an EMBL/GenBank/DDBJ whole genome shotgun (WGS) entry which is preliminary data.</text>
</comment>
<organism evidence="1 2">
    <name type="scientific">Eretmocerus hayati</name>
    <dbReference type="NCBI Taxonomy" id="131215"/>
    <lineage>
        <taxon>Eukaryota</taxon>
        <taxon>Metazoa</taxon>
        <taxon>Ecdysozoa</taxon>
        <taxon>Arthropoda</taxon>
        <taxon>Hexapoda</taxon>
        <taxon>Insecta</taxon>
        <taxon>Pterygota</taxon>
        <taxon>Neoptera</taxon>
        <taxon>Endopterygota</taxon>
        <taxon>Hymenoptera</taxon>
        <taxon>Apocrita</taxon>
        <taxon>Proctotrupomorpha</taxon>
        <taxon>Chalcidoidea</taxon>
        <taxon>Aphelinidae</taxon>
        <taxon>Aphelininae</taxon>
        <taxon>Eretmocerus</taxon>
    </lineage>
</organism>
<reference evidence="1" key="1">
    <citation type="submission" date="2023-04" db="EMBL/GenBank/DDBJ databases">
        <title>A chromosome-level genome assembly of the parasitoid wasp Eretmocerus hayati.</title>
        <authorList>
            <person name="Zhong Y."/>
            <person name="Liu S."/>
            <person name="Liu Y."/>
        </authorList>
    </citation>
    <scope>NUCLEOTIDE SEQUENCE</scope>
    <source>
        <strain evidence="1">ZJU_SS_LIU_2023</strain>
    </source>
</reference>
<proteinExistence type="predicted"/>
<accession>A0ACC2P9X4</accession>
<dbReference type="EMBL" id="CM056742">
    <property type="protein sequence ID" value="KAJ8680409.1"/>
    <property type="molecule type" value="Genomic_DNA"/>
</dbReference>
<sequence>MAEVSTRPISTKDMIIHAVAGLNERKGSNPIAIKKYLSDHYDLSQSRAVMITKLLRRAPDEGWLTQMSGSGASSGSYFKLSPEVRKMMQKTEAEESNKKEKEPQQSRAKTRASSETGKRRASKSAEKDLQAAKKKRAQSAKSPKEKATAKKKTG</sequence>
<protein>
    <submittedName>
        <fullName evidence="1">Uncharacterized protein</fullName>
    </submittedName>
</protein>
<gene>
    <name evidence="1" type="ORF">QAD02_016196</name>
</gene>
<name>A0ACC2P9X4_9HYME</name>
<dbReference type="Proteomes" id="UP001239111">
    <property type="component" value="Chromosome 2"/>
</dbReference>
<evidence type="ECO:0000313" key="1">
    <source>
        <dbReference type="EMBL" id="KAJ8680409.1"/>
    </source>
</evidence>
<evidence type="ECO:0000313" key="2">
    <source>
        <dbReference type="Proteomes" id="UP001239111"/>
    </source>
</evidence>
<keyword evidence="2" id="KW-1185">Reference proteome</keyword>